<dbReference type="Pfam" id="PF00083">
    <property type="entry name" value="Sugar_tr"/>
    <property type="match status" value="1"/>
</dbReference>
<feature type="transmembrane region" description="Helical" evidence="6">
    <location>
        <begin position="334"/>
        <end position="351"/>
    </location>
</feature>
<name>A0ABW3FSZ5_9PSEU</name>
<evidence type="ECO:0000256" key="6">
    <source>
        <dbReference type="SAM" id="Phobius"/>
    </source>
</evidence>
<feature type="transmembrane region" description="Helical" evidence="6">
    <location>
        <begin position="66"/>
        <end position="84"/>
    </location>
</feature>
<keyword evidence="2" id="KW-0813">Transport</keyword>
<evidence type="ECO:0000256" key="4">
    <source>
        <dbReference type="ARBA" id="ARBA00022989"/>
    </source>
</evidence>
<feature type="transmembrane region" description="Helical" evidence="6">
    <location>
        <begin position="422"/>
        <end position="442"/>
    </location>
</feature>
<dbReference type="RefSeq" id="WP_263247768.1">
    <property type="nucleotide sequence ID" value="NZ_BAABLT010000017.1"/>
</dbReference>
<dbReference type="PANTHER" id="PTHR23511">
    <property type="entry name" value="SYNAPTIC VESICLE GLYCOPROTEIN 2"/>
    <property type="match status" value="1"/>
</dbReference>
<sequence>MSEQHAPPSPNGSVAGRLNRLPITSAHRRATLVVGLGFFFDLYEVFLASVLSVVLVDDFGVSREQLPVLISSAWIGAFVGAIGLSRLGDRFGRRTAFLVTLGVYSVFSLVGAFSTSLGMLVITRFVAGLGIGAELPLGSAYLADLMPARVRGRRIAIAFTFGFCGIPVVGLLARLLTPHAPLGVAGWRWLMVIGSLGAVIIWFLRRNLPESPRWLESVGRRDEARQLVADLERTAVAEHGRLPEPERESEAAAGRVPLRVLFTGRWRRRTAMLWIFQTVQTVGYYGFGSLVPLILTAKGYSTASSLAFTAATYLGYPIGSALSIPVMERVDRKWLVVGSAGGMVVLGLAFGNSSTPAAILAFGFAYTVASNFFSNGFHAYEVELYPTQVRATAAGTAYSLSRLTTALMPFVLVPLLHRAGPGTVFAVVVIAMLVVIADVAILGPRTTGRTLETINED</sequence>
<feature type="transmembrane region" description="Helical" evidence="6">
    <location>
        <begin position="357"/>
        <end position="377"/>
    </location>
</feature>
<organism evidence="8 9">
    <name type="scientific">Saccharopolyspora rosea</name>
    <dbReference type="NCBI Taxonomy" id="524884"/>
    <lineage>
        <taxon>Bacteria</taxon>
        <taxon>Bacillati</taxon>
        <taxon>Actinomycetota</taxon>
        <taxon>Actinomycetes</taxon>
        <taxon>Pseudonocardiales</taxon>
        <taxon>Pseudonocardiaceae</taxon>
        <taxon>Saccharopolyspora</taxon>
    </lineage>
</organism>
<feature type="transmembrane region" description="Helical" evidence="6">
    <location>
        <begin position="30"/>
        <end position="54"/>
    </location>
</feature>
<feature type="transmembrane region" description="Helical" evidence="6">
    <location>
        <begin position="96"/>
        <end position="115"/>
    </location>
</feature>
<gene>
    <name evidence="8" type="ORF">ACFQ16_11370</name>
</gene>
<feature type="transmembrane region" description="Helical" evidence="6">
    <location>
        <begin position="306"/>
        <end position="327"/>
    </location>
</feature>
<dbReference type="Gene3D" id="1.20.1250.20">
    <property type="entry name" value="MFS general substrate transporter like domains"/>
    <property type="match status" value="1"/>
</dbReference>
<feature type="transmembrane region" description="Helical" evidence="6">
    <location>
        <begin position="187"/>
        <end position="204"/>
    </location>
</feature>
<feature type="transmembrane region" description="Helical" evidence="6">
    <location>
        <begin position="271"/>
        <end position="294"/>
    </location>
</feature>
<evidence type="ECO:0000256" key="5">
    <source>
        <dbReference type="ARBA" id="ARBA00023136"/>
    </source>
</evidence>
<dbReference type="InterPro" id="IPR020846">
    <property type="entry name" value="MFS_dom"/>
</dbReference>
<keyword evidence="5 6" id="KW-0472">Membrane</keyword>
<evidence type="ECO:0000256" key="2">
    <source>
        <dbReference type="ARBA" id="ARBA00022448"/>
    </source>
</evidence>
<comment type="subcellular location">
    <subcellularLocation>
        <location evidence="1">Cell membrane</location>
        <topology evidence="1">Multi-pass membrane protein</topology>
    </subcellularLocation>
</comment>
<evidence type="ECO:0000313" key="9">
    <source>
        <dbReference type="Proteomes" id="UP001597018"/>
    </source>
</evidence>
<accession>A0ABW3FSZ5</accession>
<keyword evidence="9" id="KW-1185">Reference proteome</keyword>
<proteinExistence type="predicted"/>
<keyword evidence="4 6" id="KW-1133">Transmembrane helix</keyword>
<comment type="caution">
    <text evidence="8">The sequence shown here is derived from an EMBL/GenBank/DDBJ whole genome shotgun (WGS) entry which is preliminary data.</text>
</comment>
<dbReference type="SUPFAM" id="SSF103473">
    <property type="entry name" value="MFS general substrate transporter"/>
    <property type="match status" value="1"/>
</dbReference>
<dbReference type="InterPro" id="IPR036259">
    <property type="entry name" value="MFS_trans_sf"/>
</dbReference>
<dbReference type="InterPro" id="IPR005828">
    <property type="entry name" value="MFS_sugar_transport-like"/>
</dbReference>
<feature type="domain" description="Major facilitator superfamily (MFS) profile" evidence="7">
    <location>
        <begin position="30"/>
        <end position="447"/>
    </location>
</feature>
<evidence type="ECO:0000256" key="3">
    <source>
        <dbReference type="ARBA" id="ARBA00022692"/>
    </source>
</evidence>
<dbReference type="EMBL" id="JBHTIW010000006">
    <property type="protein sequence ID" value="MFD0920340.1"/>
    <property type="molecule type" value="Genomic_DNA"/>
</dbReference>
<reference evidence="9" key="1">
    <citation type="journal article" date="2019" name="Int. J. Syst. Evol. Microbiol.">
        <title>The Global Catalogue of Microorganisms (GCM) 10K type strain sequencing project: providing services to taxonomists for standard genome sequencing and annotation.</title>
        <authorList>
            <consortium name="The Broad Institute Genomics Platform"/>
            <consortium name="The Broad Institute Genome Sequencing Center for Infectious Disease"/>
            <person name="Wu L."/>
            <person name="Ma J."/>
        </authorList>
    </citation>
    <scope>NUCLEOTIDE SEQUENCE [LARGE SCALE GENOMIC DNA]</scope>
    <source>
        <strain evidence="9">CCUG 56401</strain>
    </source>
</reference>
<protein>
    <submittedName>
        <fullName evidence="8">MFS transporter</fullName>
    </submittedName>
</protein>
<feature type="transmembrane region" description="Helical" evidence="6">
    <location>
        <begin position="121"/>
        <end position="143"/>
    </location>
</feature>
<keyword evidence="3 6" id="KW-0812">Transmembrane</keyword>
<evidence type="ECO:0000256" key="1">
    <source>
        <dbReference type="ARBA" id="ARBA00004651"/>
    </source>
</evidence>
<dbReference type="CDD" id="cd17316">
    <property type="entry name" value="MFS_SV2_like"/>
    <property type="match status" value="1"/>
</dbReference>
<dbReference type="PROSITE" id="PS50850">
    <property type="entry name" value="MFS"/>
    <property type="match status" value="1"/>
</dbReference>
<dbReference type="Proteomes" id="UP001597018">
    <property type="component" value="Unassembled WGS sequence"/>
</dbReference>
<evidence type="ECO:0000313" key="8">
    <source>
        <dbReference type="EMBL" id="MFD0920340.1"/>
    </source>
</evidence>
<evidence type="ECO:0000259" key="7">
    <source>
        <dbReference type="PROSITE" id="PS50850"/>
    </source>
</evidence>
<feature type="transmembrane region" description="Helical" evidence="6">
    <location>
        <begin position="155"/>
        <end position="175"/>
    </location>
</feature>
<feature type="transmembrane region" description="Helical" evidence="6">
    <location>
        <begin position="397"/>
        <end position="416"/>
    </location>
</feature>
<dbReference type="PANTHER" id="PTHR23511:SF34">
    <property type="entry name" value="SYNAPTIC VESICLE GLYCOPROTEIN 2"/>
    <property type="match status" value="1"/>
</dbReference>